<protein>
    <submittedName>
        <fullName evidence="1">Uncharacterized protein</fullName>
    </submittedName>
</protein>
<comment type="caution">
    <text evidence="1">The sequence shown here is derived from an EMBL/GenBank/DDBJ whole genome shotgun (WGS) entry which is preliminary data.</text>
</comment>
<sequence length="424" mass="44909">MAITRGRRSAATSNNNSDQALTPQQRAAQTRKANQARKAAAKATADGPDAAHAPELSVKDASEDGRQANTSKKSGSKASKNGRAVGGAAKERKRAHSQVDAPQEAVKKRKSDGVPPAPASNPTAQAQAYEIPEDDDFDQVLELSAAPARRTQRKPRAAAQAAANNLPAKPASKPAKAARKPSTRRIALSDDEDEDNSENTATDADAASKQSDDELSEDAIEEDEVSGEDEGVPAGGVQAAPQSGPFKKTTKHTSEQFELATPTWVRPPSPPRPVPSSNARAPERREMDASPIEADDDEYEARGSQSQTPFTDVDLSADHDVSNSDAGVGPGRAGLPRVFERPLSTTHGATRKPKPGRKIPVVKPGPLLSEGSSDADVRDISISALHALQRSSNSNTRTPFNVTDRSIPFLVAFFHPSVTFTTSF</sequence>
<keyword evidence="2" id="KW-1185">Reference proteome</keyword>
<dbReference type="EMBL" id="MU277354">
    <property type="protein sequence ID" value="KAI0054734.1"/>
    <property type="molecule type" value="Genomic_DNA"/>
</dbReference>
<accession>A0ACB8SEH1</accession>
<organism evidence="1 2">
    <name type="scientific">Artomyces pyxidatus</name>
    <dbReference type="NCBI Taxonomy" id="48021"/>
    <lineage>
        <taxon>Eukaryota</taxon>
        <taxon>Fungi</taxon>
        <taxon>Dikarya</taxon>
        <taxon>Basidiomycota</taxon>
        <taxon>Agaricomycotina</taxon>
        <taxon>Agaricomycetes</taxon>
        <taxon>Russulales</taxon>
        <taxon>Auriscalpiaceae</taxon>
        <taxon>Artomyces</taxon>
    </lineage>
</organism>
<evidence type="ECO:0000313" key="2">
    <source>
        <dbReference type="Proteomes" id="UP000814140"/>
    </source>
</evidence>
<gene>
    <name evidence="1" type="ORF">BV25DRAFT_1922416</name>
</gene>
<proteinExistence type="predicted"/>
<name>A0ACB8SEH1_9AGAM</name>
<reference evidence="1" key="2">
    <citation type="journal article" date="2022" name="New Phytol.">
        <title>Evolutionary transition to the ectomycorrhizal habit in the genomes of a hyperdiverse lineage of mushroom-forming fungi.</title>
        <authorList>
            <person name="Looney B."/>
            <person name="Miyauchi S."/>
            <person name="Morin E."/>
            <person name="Drula E."/>
            <person name="Courty P.E."/>
            <person name="Kohler A."/>
            <person name="Kuo A."/>
            <person name="LaButti K."/>
            <person name="Pangilinan J."/>
            <person name="Lipzen A."/>
            <person name="Riley R."/>
            <person name="Andreopoulos W."/>
            <person name="He G."/>
            <person name="Johnson J."/>
            <person name="Nolan M."/>
            <person name="Tritt A."/>
            <person name="Barry K.W."/>
            <person name="Grigoriev I.V."/>
            <person name="Nagy L.G."/>
            <person name="Hibbett D."/>
            <person name="Henrissat B."/>
            <person name="Matheny P.B."/>
            <person name="Labbe J."/>
            <person name="Martin F.M."/>
        </authorList>
    </citation>
    <scope>NUCLEOTIDE SEQUENCE</scope>
    <source>
        <strain evidence="1">HHB10654</strain>
    </source>
</reference>
<evidence type="ECO:0000313" key="1">
    <source>
        <dbReference type="EMBL" id="KAI0054734.1"/>
    </source>
</evidence>
<dbReference type="Proteomes" id="UP000814140">
    <property type="component" value="Unassembled WGS sequence"/>
</dbReference>
<reference evidence="1" key="1">
    <citation type="submission" date="2021-03" db="EMBL/GenBank/DDBJ databases">
        <authorList>
            <consortium name="DOE Joint Genome Institute"/>
            <person name="Ahrendt S."/>
            <person name="Looney B.P."/>
            <person name="Miyauchi S."/>
            <person name="Morin E."/>
            <person name="Drula E."/>
            <person name="Courty P.E."/>
            <person name="Chicoki N."/>
            <person name="Fauchery L."/>
            <person name="Kohler A."/>
            <person name="Kuo A."/>
            <person name="Labutti K."/>
            <person name="Pangilinan J."/>
            <person name="Lipzen A."/>
            <person name="Riley R."/>
            <person name="Andreopoulos W."/>
            <person name="He G."/>
            <person name="Johnson J."/>
            <person name="Barry K.W."/>
            <person name="Grigoriev I.V."/>
            <person name="Nagy L."/>
            <person name="Hibbett D."/>
            <person name="Henrissat B."/>
            <person name="Matheny P.B."/>
            <person name="Labbe J."/>
            <person name="Martin F."/>
        </authorList>
    </citation>
    <scope>NUCLEOTIDE SEQUENCE</scope>
    <source>
        <strain evidence="1">HHB10654</strain>
    </source>
</reference>